<organism evidence="6 7">
    <name type="scientific">Prosthecobacter algae</name>
    <dbReference type="NCBI Taxonomy" id="1144682"/>
    <lineage>
        <taxon>Bacteria</taxon>
        <taxon>Pseudomonadati</taxon>
        <taxon>Verrucomicrobiota</taxon>
        <taxon>Verrucomicrobiia</taxon>
        <taxon>Verrucomicrobiales</taxon>
        <taxon>Verrucomicrobiaceae</taxon>
        <taxon>Prosthecobacter</taxon>
    </lineage>
</organism>
<evidence type="ECO:0000256" key="1">
    <source>
        <dbReference type="ARBA" id="ARBA00022485"/>
    </source>
</evidence>
<feature type="binding site" evidence="5">
    <location>
        <position position="218"/>
    </location>
    <ligand>
        <name>dimethylallyl diphosphate</name>
        <dbReference type="ChEBI" id="CHEBI:57623"/>
    </ligand>
</feature>
<feature type="binding site" evidence="5">
    <location>
        <position position="220"/>
    </location>
    <ligand>
        <name>(2E)-4-hydroxy-3-methylbut-2-enyl diphosphate</name>
        <dbReference type="ChEBI" id="CHEBI:128753"/>
    </ligand>
</feature>
<feature type="binding site" evidence="5">
    <location>
        <position position="73"/>
    </location>
    <ligand>
        <name>dimethylallyl diphosphate</name>
        <dbReference type="ChEBI" id="CHEBI:57623"/>
    </ligand>
</feature>
<feature type="binding site" evidence="5">
    <location>
        <position position="220"/>
    </location>
    <ligand>
        <name>dimethylallyl diphosphate</name>
        <dbReference type="ChEBI" id="CHEBI:57623"/>
    </ligand>
</feature>
<reference evidence="7" key="1">
    <citation type="journal article" date="2019" name="Int. J. Syst. Evol. Microbiol.">
        <title>The Global Catalogue of Microorganisms (GCM) 10K type strain sequencing project: providing services to taxonomists for standard genome sequencing and annotation.</title>
        <authorList>
            <consortium name="The Broad Institute Genomics Platform"/>
            <consortium name="The Broad Institute Genome Sequencing Center for Infectious Disease"/>
            <person name="Wu L."/>
            <person name="Ma J."/>
        </authorList>
    </citation>
    <scope>NUCLEOTIDE SEQUENCE [LARGE SCALE GENOMIC DNA]</scope>
    <source>
        <strain evidence="7">JCM 18053</strain>
    </source>
</reference>
<feature type="binding site" evidence="5">
    <location>
        <position position="12"/>
    </location>
    <ligand>
        <name>[4Fe-4S] cluster</name>
        <dbReference type="ChEBI" id="CHEBI:49883"/>
    </ligand>
</feature>
<feature type="binding site" evidence="5">
    <location>
        <position position="39"/>
    </location>
    <ligand>
        <name>(2E)-4-hydroxy-3-methylbut-2-enyl diphosphate</name>
        <dbReference type="ChEBI" id="CHEBI:128753"/>
    </ligand>
</feature>
<dbReference type="Gene3D" id="3.40.50.11270">
    <property type="match status" value="1"/>
</dbReference>
<dbReference type="InterPro" id="IPR003451">
    <property type="entry name" value="LytB/IspH"/>
</dbReference>
<feature type="binding site" evidence="5">
    <location>
        <position position="190"/>
    </location>
    <ligand>
        <name>[4Fe-4S] cluster</name>
        <dbReference type="ChEBI" id="CHEBI:49883"/>
    </ligand>
</feature>
<feature type="binding site" evidence="5">
    <location>
        <position position="218"/>
    </location>
    <ligand>
        <name>isopentenyl diphosphate</name>
        <dbReference type="ChEBI" id="CHEBI:128769"/>
    </ligand>
</feature>
<proteinExistence type="inferred from homology"/>
<dbReference type="PANTHER" id="PTHR30426">
    <property type="entry name" value="4-HYDROXY-3-METHYLBUT-2-ENYL DIPHOSPHATE REDUCTASE"/>
    <property type="match status" value="1"/>
</dbReference>
<dbReference type="Proteomes" id="UP001499852">
    <property type="component" value="Unassembled WGS sequence"/>
</dbReference>
<dbReference type="PANTHER" id="PTHR30426:SF0">
    <property type="entry name" value="4-HYDROXY-3-METHYLBUT-2-ENYL DIPHOSPHATE REDUCTASE"/>
    <property type="match status" value="1"/>
</dbReference>
<keyword evidence="5" id="KW-0414">Isoprene biosynthesis</keyword>
<feature type="active site" description="Proton donor" evidence="5">
    <location>
        <position position="125"/>
    </location>
</feature>
<evidence type="ECO:0000256" key="5">
    <source>
        <dbReference type="HAMAP-Rule" id="MF_00191"/>
    </source>
</evidence>
<feature type="binding site" evidence="5">
    <location>
        <position position="73"/>
    </location>
    <ligand>
        <name>isopentenyl diphosphate</name>
        <dbReference type="ChEBI" id="CHEBI:128769"/>
    </ligand>
</feature>
<feature type="binding site" evidence="5">
    <location>
        <position position="123"/>
    </location>
    <ligand>
        <name>dimethylallyl diphosphate</name>
        <dbReference type="ChEBI" id="CHEBI:57623"/>
    </ligand>
</feature>
<dbReference type="HAMAP" id="MF_00191">
    <property type="entry name" value="IspH"/>
    <property type="match status" value="1"/>
</dbReference>
<comment type="caution">
    <text evidence="5">Lacks conserved residue(s) required for the propagation of feature annotation.</text>
</comment>
<dbReference type="Gene3D" id="3.40.1010.20">
    <property type="entry name" value="4-hydroxy-3-methylbut-2-enyl diphosphate reductase, catalytic domain"/>
    <property type="match status" value="2"/>
</dbReference>
<keyword evidence="3 5" id="KW-0408">Iron</keyword>
<gene>
    <name evidence="5 6" type="primary">ispH</name>
    <name evidence="6" type="ORF">GCM10023213_44520</name>
</gene>
<evidence type="ECO:0000256" key="2">
    <source>
        <dbReference type="ARBA" id="ARBA00022723"/>
    </source>
</evidence>
<sequence length="282" mass="31003">MTIHLAQHYGMCFGVRDALRSTHAAAIQEPVTTLGQLVHNPVVDAHLATLGVRRGELDQPGSATTRRVIITAHGASDAHRQRWLQAGHQITDTSCPLVNKAHQALTSLVEEGYHPVIIGQRQHVEVRGMLGDCPQASVLLFPEDACCIPAHHRLGLISQTTQPLDHVLRVVEAVKQQHPQSEVRFVDTVCRPTKQRQTALEDLARICDFIVVIGGRNSNNTRQLTDKARALGVQAQQVETPADLQPEWFRHIAHVGVTAGTSTLDETVRAVMDRLQTFSSAQ</sequence>
<feature type="binding site" evidence="5">
    <location>
        <position position="160"/>
    </location>
    <ligand>
        <name>(2E)-4-hydroxy-3-methylbut-2-enyl diphosphate</name>
        <dbReference type="ChEBI" id="CHEBI:128753"/>
    </ligand>
</feature>
<dbReference type="RefSeq" id="WP_345738620.1">
    <property type="nucleotide sequence ID" value="NZ_BAABIA010000011.1"/>
</dbReference>
<keyword evidence="4 5" id="KW-0411">Iron-sulfur</keyword>
<comment type="caution">
    <text evidence="6">The sequence shown here is derived from an EMBL/GenBank/DDBJ whole genome shotgun (WGS) entry which is preliminary data.</text>
</comment>
<feature type="binding site" evidence="5">
    <location>
        <position position="39"/>
    </location>
    <ligand>
        <name>isopentenyl diphosphate</name>
        <dbReference type="ChEBI" id="CHEBI:128769"/>
    </ligand>
</feature>
<comment type="catalytic activity">
    <reaction evidence="5">
        <text>dimethylallyl diphosphate + 2 oxidized [2Fe-2S]-[ferredoxin] + H2O = (2E)-4-hydroxy-3-methylbut-2-enyl diphosphate + 2 reduced [2Fe-2S]-[ferredoxin] + 2 H(+)</text>
        <dbReference type="Rhea" id="RHEA:24825"/>
        <dbReference type="Rhea" id="RHEA-COMP:10000"/>
        <dbReference type="Rhea" id="RHEA-COMP:10001"/>
        <dbReference type="ChEBI" id="CHEBI:15377"/>
        <dbReference type="ChEBI" id="CHEBI:15378"/>
        <dbReference type="ChEBI" id="CHEBI:33737"/>
        <dbReference type="ChEBI" id="CHEBI:33738"/>
        <dbReference type="ChEBI" id="CHEBI:57623"/>
        <dbReference type="ChEBI" id="CHEBI:128753"/>
        <dbReference type="EC" id="1.17.7.4"/>
    </reaction>
</comment>
<dbReference type="NCBIfam" id="TIGR00216">
    <property type="entry name" value="ispH_lytB"/>
    <property type="match status" value="1"/>
</dbReference>
<feature type="binding site" evidence="5">
    <location>
        <position position="39"/>
    </location>
    <ligand>
        <name>dimethylallyl diphosphate</name>
        <dbReference type="ChEBI" id="CHEBI:57623"/>
    </ligand>
</feature>
<name>A0ABP9PLF1_9BACT</name>
<keyword evidence="1 5" id="KW-0004">4Fe-4S</keyword>
<comment type="catalytic activity">
    <reaction evidence="5">
        <text>isopentenyl diphosphate + 2 oxidized [2Fe-2S]-[ferredoxin] + H2O = (2E)-4-hydroxy-3-methylbut-2-enyl diphosphate + 2 reduced [2Fe-2S]-[ferredoxin] + 2 H(+)</text>
        <dbReference type="Rhea" id="RHEA:24488"/>
        <dbReference type="Rhea" id="RHEA-COMP:10000"/>
        <dbReference type="Rhea" id="RHEA-COMP:10001"/>
        <dbReference type="ChEBI" id="CHEBI:15377"/>
        <dbReference type="ChEBI" id="CHEBI:15378"/>
        <dbReference type="ChEBI" id="CHEBI:33737"/>
        <dbReference type="ChEBI" id="CHEBI:33738"/>
        <dbReference type="ChEBI" id="CHEBI:128753"/>
        <dbReference type="ChEBI" id="CHEBI:128769"/>
        <dbReference type="EC" id="1.17.7.4"/>
    </reaction>
</comment>
<dbReference type="EC" id="1.17.7.4" evidence="5"/>
<comment type="pathway">
    <text evidence="5">Isoprenoid biosynthesis; isopentenyl diphosphate biosynthesis via DXP pathway; isopentenyl diphosphate from 1-deoxy-D-xylulose 5-phosphate: step 6/6.</text>
</comment>
<comment type="cofactor">
    <cofactor evidence="5">
        <name>[4Fe-4S] cluster</name>
        <dbReference type="ChEBI" id="CHEBI:49883"/>
    </cofactor>
    <text evidence="5">Binds 1 [4Fe-4S] cluster per subunit.</text>
</comment>
<feature type="binding site" evidence="5">
    <location>
        <position position="95"/>
    </location>
    <ligand>
        <name>[4Fe-4S] cluster</name>
        <dbReference type="ChEBI" id="CHEBI:49883"/>
    </ligand>
</feature>
<feature type="binding site" evidence="5">
    <location>
        <position position="123"/>
    </location>
    <ligand>
        <name>(2E)-4-hydroxy-3-methylbut-2-enyl diphosphate</name>
        <dbReference type="ChEBI" id="CHEBI:128753"/>
    </ligand>
</feature>
<feature type="binding site" evidence="5">
    <location>
        <position position="262"/>
    </location>
    <ligand>
        <name>(2E)-4-hydroxy-3-methylbut-2-enyl diphosphate</name>
        <dbReference type="ChEBI" id="CHEBI:128753"/>
    </ligand>
</feature>
<accession>A0ABP9PLF1</accession>
<feature type="binding site" evidence="5">
    <location>
        <position position="123"/>
    </location>
    <ligand>
        <name>isopentenyl diphosphate</name>
        <dbReference type="ChEBI" id="CHEBI:128769"/>
    </ligand>
</feature>
<dbReference type="EMBL" id="BAABIA010000011">
    <property type="protein sequence ID" value="GAA5148373.1"/>
    <property type="molecule type" value="Genomic_DNA"/>
</dbReference>
<keyword evidence="7" id="KW-1185">Reference proteome</keyword>
<protein>
    <recommendedName>
        <fullName evidence="5">4-hydroxy-3-methylbut-2-enyl diphosphate reductase</fullName>
        <shortName evidence="5">HMBPP reductase</shortName>
        <ecNumber evidence="5">1.17.7.4</ecNumber>
    </recommendedName>
</protein>
<evidence type="ECO:0000313" key="7">
    <source>
        <dbReference type="Proteomes" id="UP001499852"/>
    </source>
</evidence>
<feature type="binding site" evidence="5">
    <location>
        <position position="220"/>
    </location>
    <ligand>
        <name>isopentenyl diphosphate</name>
        <dbReference type="ChEBI" id="CHEBI:128769"/>
    </ligand>
</feature>
<feature type="binding site" evidence="5">
    <location>
        <position position="73"/>
    </location>
    <ligand>
        <name>(2E)-4-hydroxy-3-methylbut-2-enyl diphosphate</name>
        <dbReference type="ChEBI" id="CHEBI:128753"/>
    </ligand>
</feature>
<comment type="similarity">
    <text evidence="5">Belongs to the IspH family.</text>
</comment>
<dbReference type="CDD" id="cd13944">
    <property type="entry name" value="lytB_ispH"/>
    <property type="match status" value="1"/>
</dbReference>
<comment type="function">
    <text evidence="5">Catalyzes the conversion of 1-hydroxy-2-methyl-2-(E)-butenyl 4-diphosphate (HMBPP) into a mixture of isopentenyl diphosphate (IPP) and dimethylallyl diphosphate (DMAPP). Acts in the terminal step of the DOXP/MEP pathway for isoprenoid precursor biosynthesis.</text>
</comment>
<feature type="binding site" evidence="5">
    <location>
        <position position="262"/>
    </location>
    <ligand>
        <name>isopentenyl diphosphate</name>
        <dbReference type="ChEBI" id="CHEBI:128769"/>
    </ligand>
</feature>
<feature type="binding site" evidence="5">
    <location>
        <position position="218"/>
    </location>
    <ligand>
        <name>(2E)-4-hydroxy-3-methylbut-2-enyl diphosphate</name>
        <dbReference type="ChEBI" id="CHEBI:128753"/>
    </ligand>
</feature>
<feature type="binding site" evidence="5">
    <location>
        <position position="262"/>
    </location>
    <ligand>
        <name>dimethylallyl diphosphate</name>
        <dbReference type="ChEBI" id="CHEBI:57623"/>
    </ligand>
</feature>
<evidence type="ECO:0000256" key="4">
    <source>
        <dbReference type="ARBA" id="ARBA00023014"/>
    </source>
</evidence>
<evidence type="ECO:0000313" key="6">
    <source>
        <dbReference type="EMBL" id="GAA5148373.1"/>
    </source>
</evidence>
<evidence type="ECO:0000256" key="3">
    <source>
        <dbReference type="ARBA" id="ARBA00023004"/>
    </source>
</evidence>
<keyword evidence="2 5" id="KW-0479">Metal-binding</keyword>
<comment type="pathway">
    <text evidence="5">Isoprenoid biosynthesis; dimethylallyl diphosphate biosynthesis; dimethylallyl diphosphate from (2E)-4-hydroxy-3-methylbutenyl diphosphate: step 1/1.</text>
</comment>
<dbReference type="Pfam" id="PF02401">
    <property type="entry name" value="LYTB"/>
    <property type="match status" value="1"/>
</dbReference>
<keyword evidence="5" id="KW-0560">Oxidoreductase</keyword>